<dbReference type="RefSeq" id="WP_301699279.1">
    <property type="nucleotide sequence ID" value="NZ_JAUJYW010000005.1"/>
</dbReference>
<proteinExistence type="predicted"/>
<sequence length="301" mass="34321">MKVISCHSNHSSMPAWVTISEAANIINQQQGISVTESDIWRYVLYGHLLLSVYFQSPVKLCRVTKNNNNVIVLIRSRDNIISRLCYLSPECLINSDNWLAKTEGKYIYPDEYIIDTPLIGHECIALQQRLAHSLGLPPPMTGLCNIHCGILVQDGNEIYQAVDYMSSGQRIIQQLQHLPSDKREYYQEKLSKLNVNQEQHHYFPVYHFPDDAWFVVKRTNLERFLSAFSSPPVKPSNQISTPLSRLLWLACKHNDSISSLINHPYKLTSVFEQWAIADGITDRLSGDTLKKALQRGAPSLL</sequence>
<reference evidence="1 2" key="1">
    <citation type="submission" date="2023-07" db="EMBL/GenBank/DDBJ databases">
        <title>Citrobacter selenititolerans sp. nov., isolated from seleniferous soil.</title>
        <authorList>
            <person name="Zhang S."/>
            <person name="Li K."/>
            <person name="Peng J."/>
            <person name="Wang H."/>
            <person name="Sun J."/>
            <person name="Guo Y."/>
        </authorList>
    </citation>
    <scope>NUCLEOTIDE SEQUENCE [LARGE SCALE GENOMIC DNA]</scope>
    <source>
        <strain evidence="1 2">S2-9</strain>
    </source>
</reference>
<comment type="caution">
    <text evidence="1">The sequence shown here is derived from an EMBL/GenBank/DDBJ whole genome shotgun (WGS) entry which is preliminary data.</text>
</comment>
<protein>
    <submittedName>
        <fullName evidence="1">Uncharacterized protein</fullName>
    </submittedName>
</protein>
<gene>
    <name evidence="1" type="ORF">Q0A17_12780</name>
</gene>
<organism evidence="1 2">
    <name type="scientific">Citrobacter enshiensis</name>
    <dbReference type="NCBI Taxonomy" id="2971264"/>
    <lineage>
        <taxon>Bacteria</taxon>
        <taxon>Pseudomonadati</taxon>
        <taxon>Pseudomonadota</taxon>
        <taxon>Gammaproteobacteria</taxon>
        <taxon>Enterobacterales</taxon>
        <taxon>Enterobacteriaceae</taxon>
        <taxon>Citrobacter</taxon>
    </lineage>
</organism>
<accession>A0ABT8PWC9</accession>
<dbReference type="EMBL" id="JAUJYW010000005">
    <property type="protein sequence ID" value="MDN8600277.1"/>
    <property type="molecule type" value="Genomic_DNA"/>
</dbReference>
<evidence type="ECO:0000313" key="2">
    <source>
        <dbReference type="Proteomes" id="UP001174867"/>
    </source>
</evidence>
<evidence type="ECO:0000313" key="1">
    <source>
        <dbReference type="EMBL" id="MDN8600277.1"/>
    </source>
</evidence>
<dbReference type="Proteomes" id="UP001174867">
    <property type="component" value="Unassembled WGS sequence"/>
</dbReference>
<name>A0ABT8PWC9_9ENTR</name>
<keyword evidence="2" id="KW-1185">Reference proteome</keyword>